<keyword evidence="3" id="KW-1185">Reference proteome</keyword>
<dbReference type="PANTHER" id="PTHR12651:SF1">
    <property type="entry name" value="26S PROTEASOME NON-ATPASE REGULATORY SUBUNIT 9"/>
    <property type="match status" value="1"/>
</dbReference>
<feature type="compositionally biased region" description="Polar residues" evidence="1">
    <location>
        <begin position="87"/>
        <end position="111"/>
    </location>
</feature>
<dbReference type="WBParaSite" id="MhA1_Contig1005.frz3.gene22">
    <property type="protein sequence ID" value="MhA1_Contig1005.frz3.gene22"/>
    <property type="gene ID" value="MhA1_Contig1005.frz3.gene22"/>
</dbReference>
<evidence type="ECO:0000259" key="2">
    <source>
        <dbReference type="Pfam" id="PF18265"/>
    </source>
</evidence>
<accession>A0A1I8AXM2</accession>
<evidence type="ECO:0000313" key="4">
    <source>
        <dbReference type="WBParaSite" id="MhA1_Contig1005.frz3.gene22"/>
    </source>
</evidence>
<dbReference type="Gene3D" id="6.10.140.1710">
    <property type="match status" value="1"/>
</dbReference>
<organism evidence="3 4">
    <name type="scientific">Meloidogyne hapla</name>
    <name type="common">Root-knot nematode worm</name>
    <dbReference type="NCBI Taxonomy" id="6305"/>
    <lineage>
        <taxon>Eukaryota</taxon>
        <taxon>Metazoa</taxon>
        <taxon>Ecdysozoa</taxon>
        <taxon>Nematoda</taxon>
        <taxon>Chromadorea</taxon>
        <taxon>Rhabditida</taxon>
        <taxon>Tylenchina</taxon>
        <taxon>Tylenchomorpha</taxon>
        <taxon>Tylenchoidea</taxon>
        <taxon>Meloidogynidae</taxon>
        <taxon>Meloidogyninae</taxon>
        <taxon>Meloidogyne</taxon>
    </lineage>
</organism>
<dbReference type="InterPro" id="IPR035269">
    <property type="entry name" value="PSMD9"/>
</dbReference>
<dbReference type="GO" id="GO:0070682">
    <property type="term" value="P:proteasome regulatory particle assembly"/>
    <property type="evidence" value="ECO:0007669"/>
    <property type="project" value="InterPro"/>
</dbReference>
<dbReference type="Pfam" id="PF18265">
    <property type="entry name" value="Nas2_N"/>
    <property type="match status" value="1"/>
</dbReference>
<proteinExistence type="predicted"/>
<feature type="domain" description="Nas2 N-terminal" evidence="2">
    <location>
        <begin position="10"/>
        <end position="86"/>
    </location>
</feature>
<dbReference type="AlphaFoldDB" id="A0A1I8AXM2"/>
<feature type="region of interest" description="Disordered" evidence="1">
    <location>
        <begin position="87"/>
        <end position="126"/>
    </location>
</feature>
<reference evidence="4" key="1">
    <citation type="submission" date="2016-11" db="UniProtKB">
        <authorList>
            <consortium name="WormBaseParasite"/>
        </authorList>
    </citation>
    <scope>IDENTIFICATION</scope>
</reference>
<sequence>MEDEKKNRAKELMKELDSIDEQIFENELILKENNIGMTEPLVDEQDFPLAGIDTYAVTAARGKIRRLQNDRTEKMAEIDKIIVAIHNQTSQNGSSDQNNEEPSVHRTSNKPIVQVDKVSPNSPAQKSKSIRITLLRGVKVYRLMLTPQIWDGSGLVGCQFTAIENN</sequence>
<dbReference type="OMA" id="DWGGRGM"/>
<dbReference type="Proteomes" id="UP000095281">
    <property type="component" value="Unplaced"/>
</dbReference>
<dbReference type="GO" id="GO:0005737">
    <property type="term" value="C:cytoplasm"/>
    <property type="evidence" value="ECO:0007669"/>
    <property type="project" value="TreeGrafter"/>
</dbReference>
<dbReference type="GO" id="GO:0005634">
    <property type="term" value="C:nucleus"/>
    <property type="evidence" value="ECO:0007669"/>
    <property type="project" value="TreeGrafter"/>
</dbReference>
<dbReference type="InterPro" id="IPR040815">
    <property type="entry name" value="Nas2_N"/>
</dbReference>
<dbReference type="PANTHER" id="PTHR12651">
    <property type="entry name" value="26S PROTEASOME NON-ATPASE REGULATORY SUBUNIT 9"/>
    <property type="match status" value="1"/>
</dbReference>
<protein>
    <submittedName>
        <fullName evidence="4">Nas2_N domain-containing protein</fullName>
    </submittedName>
</protein>
<evidence type="ECO:0000313" key="3">
    <source>
        <dbReference type="Proteomes" id="UP000095281"/>
    </source>
</evidence>
<evidence type="ECO:0000256" key="1">
    <source>
        <dbReference type="SAM" id="MobiDB-lite"/>
    </source>
</evidence>
<name>A0A1I8AXM2_MELHA</name>